<keyword evidence="1" id="KW-0378">Hydrolase</keyword>
<reference evidence="1" key="1">
    <citation type="submission" date="2021-04" db="EMBL/GenBank/DDBJ databases">
        <authorList>
            <person name="Hartkoorn R.C."/>
            <person name="Beaudoing E."/>
            <person name="Hot D."/>
        </authorList>
    </citation>
    <scope>NUCLEOTIDE SEQUENCE</scope>
    <source>
        <strain evidence="1">NRRL B-16292</strain>
    </source>
</reference>
<dbReference type="GO" id="GO:0004519">
    <property type="term" value="F:endonuclease activity"/>
    <property type="evidence" value="ECO:0007669"/>
    <property type="project" value="UniProtKB-KW"/>
</dbReference>
<sequence>MTRSGAVDVHYPDEGGATAALVVADSPAFSTLIEERVHRLDEVAPYEPGSFYKRELPAVHAVLAGTAPLDLLVVDGYVDLDPHGRPGLGAHVHAETGIPIIGVAKTAFRSATHAIEVRRGGAERPLLVTAAGLPVDRAAAIVAGMAGPHRLPDALRRVDALARGRATVDEALTGRAHGPA</sequence>
<accession>A0ABY5W2V5</accession>
<reference evidence="1" key="2">
    <citation type="submission" date="2022-09" db="EMBL/GenBank/DDBJ databases">
        <title>Biosynthetic gene clusters of Dactylosporangioum fulvum.</title>
        <authorList>
            <person name="Caradec T."/>
        </authorList>
    </citation>
    <scope>NUCLEOTIDE SEQUENCE</scope>
    <source>
        <strain evidence="1">NRRL B-16292</strain>
    </source>
</reference>
<keyword evidence="1" id="KW-0540">Nuclease</keyword>
<proteinExistence type="predicted"/>
<dbReference type="EMBL" id="CP073720">
    <property type="protein sequence ID" value="UWP83599.1"/>
    <property type="molecule type" value="Genomic_DNA"/>
</dbReference>
<dbReference type="Proteomes" id="UP001059617">
    <property type="component" value="Chromosome"/>
</dbReference>
<evidence type="ECO:0000313" key="2">
    <source>
        <dbReference type="Proteomes" id="UP001059617"/>
    </source>
</evidence>
<protein>
    <submittedName>
        <fullName evidence="1">Endonuclease V</fullName>
    </submittedName>
</protein>
<keyword evidence="2" id="KW-1185">Reference proteome</keyword>
<gene>
    <name evidence="1" type="ORF">Dfulv_04790</name>
</gene>
<keyword evidence="1" id="KW-0255">Endonuclease</keyword>
<dbReference type="Gene3D" id="3.30.2170.10">
    <property type="entry name" value="archaeoglobus fulgidus dsm 4304 superfamily"/>
    <property type="match status" value="1"/>
</dbReference>
<dbReference type="Pfam" id="PF04493">
    <property type="entry name" value="Endonuclease_5"/>
    <property type="match status" value="1"/>
</dbReference>
<name>A0ABY5W2V5_9ACTN</name>
<evidence type="ECO:0000313" key="1">
    <source>
        <dbReference type="EMBL" id="UWP83599.1"/>
    </source>
</evidence>
<dbReference type="RefSeq" id="WP_259861395.1">
    <property type="nucleotide sequence ID" value="NZ_BAAAST010000087.1"/>
</dbReference>
<organism evidence="1 2">
    <name type="scientific">Dactylosporangium fulvum</name>
    <dbReference type="NCBI Taxonomy" id="53359"/>
    <lineage>
        <taxon>Bacteria</taxon>
        <taxon>Bacillati</taxon>
        <taxon>Actinomycetota</taxon>
        <taxon>Actinomycetes</taxon>
        <taxon>Micromonosporales</taxon>
        <taxon>Micromonosporaceae</taxon>
        <taxon>Dactylosporangium</taxon>
    </lineage>
</organism>
<dbReference type="InterPro" id="IPR007581">
    <property type="entry name" value="Endonuclease-V"/>
</dbReference>